<dbReference type="OrthoDB" id="2053717at2"/>
<evidence type="ECO:0000313" key="2">
    <source>
        <dbReference type="Proteomes" id="UP000184404"/>
    </source>
</evidence>
<protein>
    <recommendedName>
        <fullName evidence="3">Uracil DNA glycosylase superfamily protein</fullName>
    </recommendedName>
</protein>
<dbReference type="STRING" id="1123243.SAMN02745190_01002"/>
<gene>
    <name evidence="1" type="ORF">SAMN02745190_01002</name>
</gene>
<dbReference type="Proteomes" id="UP000184404">
    <property type="component" value="Unassembled WGS sequence"/>
</dbReference>
<accession>A0A1M4VVM0</accession>
<sequence>MYPGEWKGNNVPETNRILILGESHYDENNDGDVGKVSSYTTAEVVESYLSHRELSEGFENWHRFFDRIAESFGYTHERSKEFYGKVFFGNYVPVLCGKGDTNKSGYFMNFNRTEYNNELFSFVNQNRISVIVCFTKATFWNLPAASNKDQDTYDEIKLPSIGGRMNKINVYEYASGVKHGSCDIALEAPLKVYGIRHPSAKGGYNSKQVYEVLSREACLQGICLNVNSRG</sequence>
<organism evidence="1 2">
    <name type="scientific">Schwartzia succinivorans DSM 10502</name>
    <dbReference type="NCBI Taxonomy" id="1123243"/>
    <lineage>
        <taxon>Bacteria</taxon>
        <taxon>Bacillati</taxon>
        <taxon>Bacillota</taxon>
        <taxon>Negativicutes</taxon>
        <taxon>Selenomonadales</taxon>
        <taxon>Selenomonadaceae</taxon>
        <taxon>Schwartzia</taxon>
    </lineage>
</organism>
<evidence type="ECO:0000313" key="1">
    <source>
        <dbReference type="EMBL" id="SHE73009.1"/>
    </source>
</evidence>
<keyword evidence="2" id="KW-1185">Reference proteome</keyword>
<proteinExistence type="predicted"/>
<reference evidence="1 2" key="1">
    <citation type="submission" date="2016-11" db="EMBL/GenBank/DDBJ databases">
        <authorList>
            <person name="Jaros S."/>
            <person name="Januszkiewicz K."/>
            <person name="Wedrychowicz H."/>
        </authorList>
    </citation>
    <scope>NUCLEOTIDE SEQUENCE [LARGE SCALE GENOMIC DNA]</scope>
    <source>
        <strain evidence="1 2">DSM 10502</strain>
    </source>
</reference>
<evidence type="ECO:0008006" key="3">
    <source>
        <dbReference type="Google" id="ProtNLM"/>
    </source>
</evidence>
<dbReference type="AlphaFoldDB" id="A0A1M4VVM0"/>
<name>A0A1M4VVM0_9FIRM</name>
<dbReference type="EMBL" id="FQUG01000004">
    <property type="protein sequence ID" value="SHE73009.1"/>
    <property type="molecule type" value="Genomic_DNA"/>
</dbReference>
<dbReference type="RefSeq" id="WP_072935108.1">
    <property type="nucleotide sequence ID" value="NZ_FQUG01000004.1"/>
</dbReference>